<dbReference type="EMBL" id="JAOVQO010000012">
    <property type="protein sequence ID" value="MCU9848987.1"/>
    <property type="molecule type" value="Genomic_DNA"/>
</dbReference>
<dbReference type="PROSITE" id="PS01124">
    <property type="entry name" value="HTH_ARAC_FAMILY_2"/>
    <property type="match status" value="1"/>
</dbReference>
<dbReference type="Proteomes" id="UP001209535">
    <property type="component" value="Unassembled WGS sequence"/>
</dbReference>
<evidence type="ECO:0000256" key="1">
    <source>
        <dbReference type="ARBA" id="ARBA00023015"/>
    </source>
</evidence>
<evidence type="ECO:0000256" key="2">
    <source>
        <dbReference type="ARBA" id="ARBA00023125"/>
    </source>
</evidence>
<accession>A0ABT2X4X4</accession>
<name>A0ABT2X4X4_9RHOB</name>
<keyword evidence="3" id="KW-0804">Transcription</keyword>
<dbReference type="PROSITE" id="PS00041">
    <property type="entry name" value="HTH_ARAC_FAMILY_1"/>
    <property type="match status" value="1"/>
</dbReference>
<dbReference type="InterPro" id="IPR009057">
    <property type="entry name" value="Homeodomain-like_sf"/>
</dbReference>
<dbReference type="Gene3D" id="3.40.50.880">
    <property type="match status" value="1"/>
</dbReference>
<dbReference type="Gene3D" id="1.10.10.60">
    <property type="entry name" value="Homeodomain-like"/>
    <property type="match status" value="1"/>
</dbReference>
<dbReference type="SUPFAM" id="SSF46689">
    <property type="entry name" value="Homeodomain-like"/>
    <property type="match status" value="2"/>
</dbReference>
<evidence type="ECO:0000256" key="3">
    <source>
        <dbReference type="ARBA" id="ARBA00023163"/>
    </source>
</evidence>
<dbReference type="PANTHER" id="PTHR43130:SF3">
    <property type="entry name" value="HTH-TYPE TRANSCRIPTIONAL REGULATOR RV1931C"/>
    <property type="match status" value="1"/>
</dbReference>
<dbReference type="PRINTS" id="PR00032">
    <property type="entry name" value="HTHARAC"/>
</dbReference>
<dbReference type="InterPro" id="IPR002818">
    <property type="entry name" value="DJ-1/PfpI"/>
</dbReference>
<dbReference type="InterPro" id="IPR052158">
    <property type="entry name" value="INH-QAR"/>
</dbReference>
<evidence type="ECO:0000313" key="6">
    <source>
        <dbReference type="Proteomes" id="UP001209535"/>
    </source>
</evidence>
<dbReference type="CDD" id="cd03136">
    <property type="entry name" value="GATase1_AraC_ArgR_like"/>
    <property type="match status" value="1"/>
</dbReference>
<keyword evidence="1" id="KW-0805">Transcription regulation</keyword>
<dbReference type="PANTHER" id="PTHR43130">
    <property type="entry name" value="ARAC-FAMILY TRANSCRIPTIONAL REGULATOR"/>
    <property type="match status" value="1"/>
</dbReference>
<keyword evidence="2" id="KW-0238">DNA-binding</keyword>
<proteinExistence type="predicted"/>
<gene>
    <name evidence="5" type="ORF">OEZ60_13340</name>
</gene>
<keyword evidence="6" id="KW-1185">Reference proteome</keyword>
<evidence type="ECO:0000313" key="5">
    <source>
        <dbReference type="EMBL" id="MCU9848987.1"/>
    </source>
</evidence>
<dbReference type="InterPro" id="IPR018062">
    <property type="entry name" value="HTH_AraC-typ_CS"/>
</dbReference>
<dbReference type="Pfam" id="PF12833">
    <property type="entry name" value="HTH_18"/>
    <property type="match status" value="1"/>
</dbReference>
<organism evidence="5 6">
    <name type="scientific">Albidovulum salinarum</name>
    <dbReference type="NCBI Taxonomy" id="2984153"/>
    <lineage>
        <taxon>Bacteria</taxon>
        <taxon>Pseudomonadati</taxon>
        <taxon>Pseudomonadota</taxon>
        <taxon>Alphaproteobacteria</taxon>
        <taxon>Rhodobacterales</taxon>
        <taxon>Paracoccaceae</taxon>
        <taxon>Albidovulum</taxon>
    </lineage>
</organism>
<dbReference type="SUPFAM" id="SSF52317">
    <property type="entry name" value="Class I glutamine amidotransferase-like"/>
    <property type="match status" value="1"/>
</dbReference>
<dbReference type="RefSeq" id="WP_263337016.1">
    <property type="nucleotide sequence ID" value="NZ_JAOVQO010000012.1"/>
</dbReference>
<evidence type="ECO:0000259" key="4">
    <source>
        <dbReference type="PROSITE" id="PS01124"/>
    </source>
</evidence>
<dbReference type="InterPro" id="IPR020449">
    <property type="entry name" value="Tscrpt_reg_AraC-type_HTH"/>
</dbReference>
<dbReference type="InterPro" id="IPR018060">
    <property type="entry name" value="HTH_AraC"/>
</dbReference>
<comment type="caution">
    <text evidence="5">The sequence shown here is derived from an EMBL/GenBank/DDBJ whole genome shotgun (WGS) entry which is preliminary data.</text>
</comment>
<reference evidence="5 6" key="1">
    <citation type="submission" date="2022-10" db="EMBL/GenBank/DDBJ databases">
        <title>Defluviimonas sp. nov., isolated from ocean surface sediments.</title>
        <authorList>
            <person name="He W."/>
            <person name="Wang L."/>
            <person name="Zhang D.-F."/>
        </authorList>
    </citation>
    <scope>NUCLEOTIDE SEQUENCE [LARGE SCALE GENOMIC DNA]</scope>
    <source>
        <strain evidence="5 6">WL0024</strain>
    </source>
</reference>
<dbReference type="InterPro" id="IPR029062">
    <property type="entry name" value="Class_I_gatase-like"/>
</dbReference>
<dbReference type="Pfam" id="PF01965">
    <property type="entry name" value="DJ-1_PfpI"/>
    <property type="match status" value="1"/>
</dbReference>
<protein>
    <submittedName>
        <fullName evidence="5">GlxA family transcriptional regulator</fullName>
    </submittedName>
</protein>
<sequence>MLDAPQPLVPRGAAYYPVPNGAPTRHYAFLLLSDFTLLAFSAAIDAFRIANQLSQKPLYRWTVLSEDGAPVRSSCGVSIGVDGGLTPLSRETTLFVCSGNLNGRQASSSTLAFVNRHHRFGGAVGGLCTGAVTLARAGLLVGRAFTLHWENQPGFSELFPDLLPTPRKFEIDGRVLTCGGGAAATDLALAIIAQDHGREFATIVSDMCLRRADVGPDQSQRTSLGAVLHTRNPRLISIVRLMVENFEAPLSMEDLAGEAGYTRRHLERLFQLCLGESPGQFYRNLRLDHARSLLTDTDMTLFEIAAACGFESKAYFAKAFKQRFGCPPSKLNYHFQRCDRA</sequence>
<feature type="domain" description="HTH araC/xylS-type" evidence="4">
    <location>
        <begin position="236"/>
        <end position="334"/>
    </location>
</feature>
<dbReference type="SMART" id="SM00342">
    <property type="entry name" value="HTH_ARAC"/>
    <property type="match status" value="1"/>
</dbReference>